<feature type="compositionally biased region" description="Basic and acidic residues" evidence="5">
    <location>
        <begin position="305"/>
        <end position="317"/>
    </location>
</feature>
<evidence type="ECO:0000256" key="2">
    <source>
        <dbReference type="ARBA" id="ARBA00022771"/>
    </source>
</evidence>
<dbReference type="PROSITE" id="PS50865">
    <property type="entry name" value="ZF_MYND_2"/>
    <property type="match status" value="1"/>
</dbReference>
<keyword evidence="3" id="KW-0862">Zinc</keyword>
<organism evidence="7 8">
    <name type="scientific">Steccherinum ochraceum</name>
    <dbReference type="NCBI Taxonomy" id="92696"/>
    <lineage>
        <taxon>Eukaryota</taxon>
        <taxon>Fungi</taxon>
        <taxon>Dikarya</taxon>
        <taxon>Basidiomycota</taxon>
        <taxon>Agaricomycotina</taxon>
        <taxon>Agaricomycetes</taxon>
        <taxon>Polyporales</taxon>
        <taxon>Steccherinaceae</taxon>
        <taxon>Steccherinum</taxon>
    </lineage>
</organism>
<dbReference type="OrthoDB" id="432970at2759"/>
<protein>
    <recommendedName>
        <fullName evidence="6">MYND-type domain-containing protein</fullName>
    </recommendedName>
</protein>
<dbReference type="AlphaFoldDB" id="A0A4R0RMK0"/>
<keyword evidence="2 4" id="KW-0863">Zinc-finger</keyword>
<dbReference type="SUPFAM" id="SSF144232">
    <property type="entry name" value="HIT/MYND zinc finger-like"/>
    <property type="match status" value="1"/>
</dbReference>
<evidence type="ECO:0000256" key="5">
    <source>
        <dbReference type="SAM" id="MobiDB-lite"/>
    </source>
</evidence>
<gene>
    <name evidence="7" type="ORF">EIP91_009570</name>
</gene>
<accession>A0A4R0RMK0</accession>
<reference evidence="7 8" key="1">
    <citation type="submission" date="2018-11" db="EMBL/GenBank/DDBJ databases">
        <title>Genome assembly of Steccherinum ochraceum LE-BIN_3174, the white-rot fungus of the Steccherinaceae family (The Residual Polyporoid clade, Polyporales, Basidiomycota).</title>
        <authorList>
            <person name="Fedorova T.V."/>
            <person name="Glazunova O.A."/>
            <person name="Landesman E.O."/>
            <person name="Moiseenko K.V."/>
            <person name="Psurtseva N.V."/>
            <person name="Savinova O.S."/>
            <person name="Shakhova N.V."/>
            <person name="Tyazhelova T.V."/>
            <person name="Vasina D.V."/>
        </authorList>
    </citation>
    <scope>NUCLEOTIDE SEQUENCE [LARGE SCALE GENOMIC DNA]</scope>
    <source>
        <strain evidence="7 8">LE-BIN_3174</strain>
    </source>
</reference>
<dbReference type="Gene3D" id="6.10.140.2220">
    <property type="match status" value="1"/>
</dbReference>
<dbReference type="EMBL" id="RWJN01000055">
    <property type="protein sequence ID" value="TCD68856.1"/>
    <property type="molecule type" value="Genomic_DNA"/>
</dbReference>
<keyword evidence="8" id="KW-1185">Reference proteome</keyword>
<dbReference type="STRING" id="92696.A0A4R0RMK0"/>
<dbReference type="InterPro" id="IPR002893">
    <property type="entry name" value="Znf_MYND"/>
</dbReference>
<feature type="region of interest" description="Disordered" evidence="5">
    <location>
        <begin position="272"/>
        <end position="329"/>
    </location>
</feature>
<name>A0A4R0RMK0_9APHY</name>
<evidence type="ECO:0000256" key="4">
    <source>
        <dbReference type="PROSITE-ProRule" id="PRU00134"/>
    </source>
</evidence>
<feature type="domain" description="MYND-type" evidence="6">
    <location>
        <begin position="228"/>
        <end position="273"/>
    </location>
</feature>
<keyword evidence="1" id="KW-0479">Metal-binding</keyword>
<dbReference type="Pfam" id="PF01753">
    <property type="entry name" value="zf-MYND"/>
    <property type="match status" value="1"/>
</dbReference>
<sequence>MATLGQSQTVSNIAVPEGFKWGNVDAEAYVAYANMRIGCCVPFKAPQPDIMSFSDEMSTRTTREVIISASAGSDEDCLEAGLRVYNGCGIAPNIAMAIGWWDRIAVPTTRKRIRVRALSCLASVTHSLRDQERDGRPVTNIDAMLRAAVFANECAAVGFVTPAVLVVGFSLKDLLATGNIPADFDRRTADQLDFLWEAVEKRLERFEKAKEKRDAKVSDEPTAFTCAAEGCGIEGTKRSALLRCAGPCSMETKPSYCSKECQTADWRRHKPFCKPSSGKTDPSSSTADSQIVLVRPDTGLASSSEESKPRDDGRKLQVDIPSPLGGPAMTVVSSTMAPELMKEIRDEIGQMNVQ</sequence>
<feature type="compositionally biased region" description="Polar residues" evidence="5">
    <location>
        <begin position="277"/>
        <end position="289"/>
    </location>
</feature>
<evidence type="ECO:0000313" key="7">
    <source>
        <dbReference type="EMBL" id="TCD68856.1"/>
    </source>
</evidence>
<evidence type="ECO:0000256" key="1">
    <source>
        <dbReference type="ARBA" id="ARBA00022723"/>
    </source>
</evidence>
<evidence type="ECO:0000256" key="3">
    <source>
        <dbReference type="ARBA" id="ARBA00022833"/>
    </source>
</evidence>
<dbReference type="Proteomes" id="UP000292702">
    <property type="component" value="Unassembled WGS sequence"/>
</dbReference>
<dbReference type="GO" id="GO:0008270">
    <property type="term" value="F:zinc ion binding"/>
    <property type="evidence" value="ECO:0007669"/>
    <property type="project" value="UniProtKB-KW"/>
</dbReference>
<comment type="caution">
    <text evidence="7">The sequence shown here is derived from an EMBL/GenBank/DDBJ whole genome shotgun (WGS) entry which is preliminary data.</text>
</comment>
<proteinExistence type="predicted"/>
<evidence type="ECO:0000313" key="8">
    <source>
        <dbReference type="Proteomes" id="UP000292702"/>
    </source>
</evidence>
<evidence type="ECO:0000259" key="6">
    <source>
        <dbReference type="PROSITE" id="PS50865"/>
    </source>
</evidence>